<reference evidence="3" key="2">
    <citation type="submission" date="2020-09" db="EMBL/GenBank/DDBJ databases">
        <authorList>
            <person name="Sun Q."/>
            <person name="Ohkuma M."/>
        </authorList>
    </citation>
    <scope>NUCLEOTIDE SEQUENCE</scope>
    <source>
        <strain evidence="3">JCM 5069</strain>
    </source>
</reference>
<feature type="region of interest" description="Disordered" evidence="1">
    <location>
        <begin position="1"/>
        <end position="30"/>
    </location>
</feature>
<accession>A0A919GL76</accession>
<dbReference type="PANTHER" id="PTHR43123">
    <property type="entry name" value="POLYSACCHARIDE DEACETYLASE-RELATED"/>
    <property type="match status" value="1"/>
</dbReference>
<feature type="domain" description="NodB homology" evidence="2">
    <location>
        <begin position="94"/>
        <end position="172"/>
    </location>
</feature>
<sequence length="322" mass="36974">MSSFSPFTPPAQDRPDKRPRDFVGYGQHPPQVRWPGGEKVVVNIVVNYEEGAEYSIPDGDGRNDGWGEYDYEIDGSVRDLGSETHYEFGSRVGIWRLARIFDRYDVPVTIGVCAVALERNPAVAGWIAERGHDVIGHGYRWLEYSRVNEEQEREHLRLAIRSIEELTGERPLGWYLRSFPSENTLDLLVEEGGFLYDSDPCNDELPYYTRAGGKDLLILPYSKVYNDTRYLLNPTYSTPHHFFESLRLGLDYLCDEVDQGLGPRMMTVGLHPRWSGQANRAGAVRDFVRYVDQKPGVSFMRRLDIARWWDAHHHEWSTGGSQ</sequence>
<dbReference type="GO" id="GO:0016810">
    <property type="term" value="F:hydrolase activity, acting on carbon-nitrogen (but not peptide) bonds"/>
    <property type="evidence" value="ECO:0007669"/>
    <property type="project" value="InterPro"/>
</dbReference>
<dbReference type="Proteomes" id="UP000603708">
    <property type="component" value="Unassembled WGS sequence"/>
</dbReference>
<dbReference type="RefSeq" id="WP_189937412.1">
    <property type="nucleotide sequence ID" value="NZ_BNCD01000024.1"/>
</dbReference>
<evidence type="ECO:0000259" key="2">
    <source>
        <dbReference type="Pfam" id="PF01522"/>
    </source>
</evidence>
<gene>
    <name evidence="3" type="ORF">GCM10018793_59800</name>
</gene>
<dbReference type="Gene3D" id="3.20.20.370">
    <property type="entry name" value="Glycoside hydrolase/deacetylase"/>
    <property type="match status" value="1"/>
</dbReference>
<dbReference type="InterPro" id="IPR011330">
    <property type="entry name" value="Glyco_hydro/deAcase_b/a-brl"/>
</dbReference>
<dbReference type="GO" id="GO:0005975">
    <property type="term" value="P:carbohydrate metabolic process"/>
    <property type="evidence" value="ECO:0007669"/>
    <property type="project" value="InterPro"/>
</dbReference>
<dbReference type="AlphaFoldDB" id="A0A919GL76"/>
<dbReference type="InterPro" id="IPR002509">
    <property type="entry name" value="NODB_dom"/>
</dbReference>
<dbReference type="EMBL" id="BNCD01000024">
    <property type="protein sequence ID" value="GHH86734.1"/>
    <property type="molecule type" value="Genomic_DNA"/>
</dbReference>
<evidence type="ECO:0000313" key="4">
    <source>
        <dbReference type="Proteomes" id="UP000603708"/>
    </source>
</evidence>
<organism evidence="3 4">
    <name type="scientific">Streptomyces sulfonofaciens</name>
    <dbReference type="NCBI Taxonomy" id="68272"/>
    <lineage>
        <taxon>Bacteria</taxon>
        <taxon>Bacillati</taxon>
        <taxon>Actinomycetota</taxon>
        <taxon>Actinomycetes</taxon>
        <taxon>Kitasatosporales</taxon>
        <taxon>Streptomycetaceae</taxon>
        <taxon>Streptomyces</taxon>
    </lineage>
</organism>
<proteinExistence type="predicted"/>
<name>A0A919GL76_9ACTN</name>
<dbReference type="Pfam" id="PF01522">
    <property type="entry name" value="Polysacc_deac_1"/>
    <property type="match status" value="1"/>
</dbReference>
<keyword evidence="4" id="KW-1185">Reference proteome</keyword>
<reference evidence="3" key="1">
    <citation type="journal article" date="2014" name="Int. J. Syst. Evol. Microbiol.">
        <title>Complete genome sequence of Corynebacterium casei LMG S-19264T (=DSM 44701T), isolated from a smear-ripened cheese.</title>
        <authorList>
            <consortium name="US DOE Joint Genome Institute (JGI-PGF)"/>
            <person name="Walter F."/>
            <person name="Albersmeier A."/>
            <person name="Kalinowski J."/>
            <person name="Ruckert C."/>
        </authorList>
    </citation>
    <scope>NUCLEOTIDE SEQUENCE</scope>
    <source>
        <strain evidence="3">JCM 5069</strain>
    </source>
</reference>
<evidence type="ECO:0000256" key="1">
    <source>
        <dbReference type="SAM" id="MobiDB-lite"/>
    </source>
</evidence>
<dbReference type="PANTHER" id="PTHR43123:SF1">
    <property type="entry name" value="POLYSACCHARIDE DEACETYLASE-RELATED"/>
    <property type="match status" value="1"/>
</dbReference>
<comment type="caution">
    <text evidence="3">The sequence shown here is derived from an EMBL/GenBank/DDBJ whole genome shotgun (WGS) entry which is preliminary data.</text>
</comment>
<evidence type="ECO:0000313" key="3">
    <source>
        <dbReference type="EMBL" id="GHH86734.1"/>
    </source>
</evidence>
<protein>
    <submittedName>
        <fullName evidence="3">Polysaccharide deacetylase</fullName>
    </submittedName>
</protein>
<dbReference type="SUPFAM" id="SSF88713">
    <property type="entry name" value="Glycoside hydrolase/deacetylase"/>
    <property type="match status" value="1"/>
</dbReference>